<dbReference type="SUPFAM" id="SSF160527">
    <property type="entry name" value="V-type ATPase subunit E-like"/>
    <property type="match status" value="1"/>
</dbReference>
<organism evidence="1">
    <name type="scientific">bioreactor metagenome</name>
    <dbReference type="NCBI Taxonomy" id="1076179"/>
    <lineage>
        <taxon>unclassified sequences</taxon>
        <taxon>metagenomes</taxon>
        <taxon>ecological metagenomes</taxon>
    </lineage>
</organism>
<evidence type="ECO:0000313" key="1">
    <source>
        <dbReference type="EMBL" id="MPN23025.1"/>
    </source>
</evidence>
<comment type="caution">
    <text evidence="1">The sequence shown here is derived from an EMBL/GenBank/DDBJ whole genome shotgun (WGS) entry which is preliminary data.</text>
</comment>
<dbReference type="Gene3D" id="3.30.2320.30">
    <property type="entry name" value="ATP synthase, E subunit, C-terminal"/>
    <property type="match status" value="1"/>
</dbReference>
<name>A0A645G8Q9_9ZZZZ</name>
<accession>A0A645G8Q9</accession>
<protein>
    <submittedName>
        <fullName evidence="1">V-type proton ATPase subunit E</fullName>
    </submittedName>
</protein>
<proteinExistence type="predicted"/>
<dbReference type="AlphaFoldDB" id="A0A645G8Q9"/>
<dbReference type="InterPro" id="IPR038495">
    <property type="entry name" value="ATPase_E_C"/>
</dbReference>
<dbReference type="EMBL" id="VSSQ01071415">
    <property type="protein sequence ID" value="MPN23025.1"/>
    <property type="molecule type" value="Genomic_DNA"/>
</dbReference>
<gene>
    <name evidence="1" type="primary">atpE_61</name>
    <name evidence="1" type="ORF">SDC9_170410</name>
</gene>
<reference evidence="1" key="1">
    <citation type="submission" date="2019-08" db="EMBL/GenBank/DDBJ databases">
        <authorList>
            <person name="Kucharzyk K."/>
            <person name="Murdoch R.W."/>
            <person name="Higgins S."/>
            <person name="Loffler F."/>
        </authorList>
    </citation>
    <scope>NUCLEOTIDE SEQUENCE</scope>
</reference>
<sequence length="152" mass="16841">MSEEYIRLESEAIRAQANRDSAQLETSLRSELAAERARITQEVFDAARKKLEAFTKTTAYRDFLLRSTADIRRHYADKPVTVYLMPADLPAHDAVLTLLGSGGAVEEDTSILIGGCKAASPDTTLRINDTLDARLEGLKQEFYEFSGLSAQL</sequence>